<dbReference type="EMBL" id="JAMDLZ010000041">
    <property type="protein sequence ID" value="MCY9549249.1"/>
    <property type="molecule type" value="Genomic_DNA"/>
</dbReference>
<reference evidence="1 2" key="1">
    <citation type="submission" date="2022-05" db="EMBL/GenBank/DDBJ databases">
        <title>Genome Sequencing of Bee-Associated Microbes.</title>
        <authorList>
            <person name="Dunlap C."/>
        </authorList>
    </citation>
    <scope>NUCLEOTIDE SEQUENCE [LARGE SCALE GENOMIC DNA]</scope>
    <source>
        <strain evidence="1 2">NRRL BD-083</strain>
    </source>
</reference>
<dbReference type="RefSeq" id="WP_268639228.1">
    <property type="nucleotide sequence ID" value="NZ_JAMDLZ010000041.1"/>
</dbReference>
<sequence length="528" mass="61323">MNDNIYVLNRQNVMVYRKESESLLKTSYKNLKFNVPDKEHINLLNLLKETISGISIEKVKDEEKKLVKMLSKNGILSVYRKGGYIDKCKSLKWFPILSQYFPPNFDLEKACQEIMNTKIILRSSLNDKIPKIKDVFSEYDISVVMSENRLPDNNNFCILTDNTLDPNRDNAILIQKYNQGISGTFLKDLPYEPLEKNMSRMITTFSPLYILIYTIKKMAGFGSNTFYFNEVGKFTESDVNQHLINVVSTSQSPIILQDNLKEIERVEKFESLVQKRSIKMRIANQNSEYSDLFQSGLSTYGIVDEVNGNEYVSAGLNFEKSAIETIKYAIKTQFEEVSYGEWLITENENYFMEKVLLLLNHLSEKSQFFRLSETAVNNLKIFGSYENFLDKVSIYIEQFNDSNSYKVFLKDDKGKVFGDSKKCFNISKKIDETILNYLLHYHNDIGGKVFTPYSFHQVSICQNESENLDKVPIISPQSFIENALRLFKENDLRYEESAWDREFELQSLNLCARRIDVGSYGGEGYREK</sequence>
<gene>
    <name evidence="1" type="ORF">M5W82_20420</name>
</gene>
<protein>
    <submittedName>
        <fullName evidence="1">Uncharacterized protein</fullName>
    </submittedName>
</protein>
<accession>A0ABT4EU99</accession>
<comment type="caution">
    <text evidence="1">The sequence shown here is derived from an EMBL/GenBank/DDBJ whole genome shotgun (WGS) entry which is preliminary data.</text>
</comment>
<proteinExistence type="predicted"/>
<evidence type="ECO:0000313" key="1">
    <source>
        <dbReference type="EMBL" id="MCY9549249.1"/>
    </source>
</evidence>
<keyword evidence="2" id="KW-1185">Reference proteome</keyword>
<dbReference type="Proteomes" id="UP001527052">
    <property type="component" value="Unassembled WGS sequence"/>
</dbReference>
<evidence type="ECO:0000313" key="2">
    <source>
        <dbReference type="Proteomes" id="UP001527052"/>
    </source>
</evidence>
<organism evidence="1 2">
    <name type="scientific">Lysinibacillus xylanilyticus</name>
    <dbReference type="NCBI Taxonomy" id="582475"/>
    <lineage>
        <taxon>Bacteria</taxon>
        <taxon>Bacillati</taxon>
        <taxon>Bacillota</taxon>
        <taxon>Bacilli</taxon>
        <taxon>Bacillales</taxon>
        <taxon>Bacillaceae</taxon>
        <taxon>Lysinibacillus</taxon>
    </lineage>
</organism>
<name>A0ABT4EU99_9BACI</name>